<name>A0A3N6LTV5_NATCH</name>
<feature type="transmembrane region" description="Helical" evidence="1">
    <location>
        <begin position="12"/>
        <end position="31"/>
    </location>
</feature>
<proteinExistence type="predicted"/>
<evidence type="ECO:0000313" key="2">
    <source>
        <dbReference type="EMBL" id="RQG93618.1"/>
    </source>
</evidence>
<comment type="caution">
    <text evidence="2">The sequence shown here is derived from an EMBL/GenBank/DDBJ whole genome shotgun (WGS) entry which is preliminary data.</text>
</comment>
<gene>
    <name evidence="2" type="ORF">EA473_14940</name>
</gene>
<evidence type="ECO:0000256" key="1">
    <source>
        <dbReference type="SAM" id="Phobius"/>
    </source>
</evidence>
<sequence>MLQKFHEAVGSSLVSWPALGSALLLIVGVVLEAVGHSELAGIAGLYGIVLLLLALVSYGSLKLLKMTSPLFMGYHK</sequence>
<evidence type="ECO:0000313" key="3">
    <source>
        <dbReference type="Proteomes" id="UP000282323"/>
    </source>
</evidence>
<dbReference type="AlphaFoldDB" id="A0A3N6LTV5"/>
<dbReference type="RefSeq" id="WP_124196395.1">
    <property type="nucleotide sequence ID" value="NZ_REGA01000013.1"/>
</dbReference>
<keyword evidence="1" id="KW-0812">Transmembrane</keyword>
<feature type="transmembrane region" description="Helical" evidence="1">
    <location>
        <begin position="43"/>
        <end position="64"/>
    </location>
</feature>
<keyword evidence="1" id="KW-1133">Transmembrane helix</keyword>
<protein>
    <submittedName>
        <fullName evidence="2">Uncharacterized protein</fullName>
    </submittedName>
</protein>
<keyword evidence="3" id="KW-1185">Reference proteome</keyword>
<accession>A0A3N6LTV5</accession>
<dbReference type="EMBL" id="REGA01000013">
    <property type="protein sequence ID" value="RQG93618.1"/>
    <property type="molecule type" value="Genomic_DNA"/>
</dbReference>
<keyword evidence="1" id="KW-0472">Membrane</keyword>
<reference evidence="2 3" key="1">
    <citation type="submission" date="2018-10" db="EMBL/GenBank/DDBJ databases">
        <title>Natrarchaeobius chitinivorans gen. nov., sp. nov., and Natrarchaeobius haloalkaliphilus sp. nov., alkaliphilic, chitin-utilizing haloarchaea from hypersaline alkaline lakes.</title>
        <authorList>
            <person name="Sorokin D.Y."/>
            <person name="Elcheninov A.G."/>
            <person name="Kostrikina N.A."/>
            <person name="Bale N.J."/>
            <person name="Sinninghe Damste J.S."/>
            <person name="Khijniak T.V."/>
            <person name="Kublanov I.V."/>
            <person name="Toshchakov S.V."/>
        </authorList>
    </citation>
    <scope>NUCLEOTIDE SEQUENCE [LARGE SCALE GENOMIC DNA]</scope>
    <source>
        <strain evidence="2 3">AArcht4T</strain>
    </source>
</reference>
<dbReference type="Proteomes" id="UP000282323">
    <property type="component" value="Unassembled WGS sequence"/>
</dbReference>
<organism evidence="2 3">
    <name type="scientific">Natrarchaeobius chitinivorans</name>
    <dbReference type="NCBI Taxonomy" id="1679083"/>
    <lineage>
        <taxon>Archaea</taxon>
        <taxon>Methanobacteriati</taxon>
        <taxon>Methanobacteriota</taxon>
        <taxon>Stenosarchaea group</taxon>
        <taxon>Halobacteria</taxon>
        <taxon>Halobacteriales</taxon>
        <taxon>Natrialbaceae</taxon>
        <taxon>Natrarchaeobius</taxon>
    </lineage>
</organism>